<sequence>MSLKVVILQSAQTDLKELRSYLVRQFSFQIWQSTYADLKTAILGLADLPYSGSIPEEIEKLNLGQYRQIVLGRNRIIYEVREKTVFIHIIVDTRKSLPALLMKRLLRGNP</sequence>
<dbReference type="InterPro" id="IPR007712">
    <property type="entry name" value="RelE/ParE_toxin"/>
</dbReference>
<dbReference type="SUPFAM" id="SSF143011">
    <property type="entry name" value="RelE-like"/>
    <property type="match status" value="1"/>
</dbReference>
<accession>A0A0A6DDG0</accession>
<evidence type="ECO:0000313" key="2">
    <source>
        <dbReference type="EMBL" id="KHA73868.1"/>
    </source>
</evidence>
<evidence type="ECO:0000313" key="3">
    <source>
        <dbReference type="Proteomes" id="UP000030564"/>
    </source>
</evidence>
<comment type="caution">
    <text evidence="2">The sequence shown here is derived from an EMBL/GenBank/DDBJ whole genome shotgun (WGS) entry which is preliminary data.</text>
</comment>
<dbReference type="InterPro" id="IPR035093">
    <property type="entry name" value="RelE/ParE_toxin_dom_sf"/>
</dbReference>
<proteinExistence type="predicted"/>
<organism evidence="2 3">
    <name type="scientific">Pseudomonas chlororaphis</name>
    <dbReference type="NCBI Taxonomy" id="587753"/>
    <lineage>
        <taxon>Bacteria</taxon>
        <taxon>Pseudomonadati</taxon>
        <taxon>Pseudomonadota</taxon>
        <taxon>Gammaproteobacteria</taxon>
        <taxon>Pseudomonadales</taxon>
        <taxon>Pseudomonadaceae</taxon>
        <taxon>Pseudomonas</taxon>
    </lineage>
</organism>
<dbReference type="Pfam" id="PF05016">
    <property type="entry name" value="ParE_toxin"/>
    <property type="match status" value="1"/>
</dbReference>
<dbReference type="OrthoDB" id="9798046at2"/>
<name>A0A0A6DDG0_9PSED</name>
<reference evidence="2 3" key="1">
    <citation type="submission" date="2014-10" db="EMBL/GenBank/DDBJ databases">
        <title>Draft genome sequence of Pseudomonas chlororaphis EA105.</title>
        <authorList>
            <person name="McCully L.M."/>
            <person name="Bitzer A.S."/>
            <person name="Spence C."/>
            <person name="Bais H."/>
            <person name="Silby M.W."/>
        </authorList>
    </citation>
    <scope>NUCLEOTIDE SEQUENCE [LARGE SCALE GENOMIC DNA]</scope>
    <source>
        <strain evidence="2 3">EA105</strain>
    </source>
</reference>
<dbReference type="Gene3D" id="3.30.2310.20">
    <property type="entry name" value="RelE-like"/>
    <property type="match status" value="1"/>
</dbReference>
<keyword evidence="1" id="KW-1277">Toxin-antitoxin system</keyword>
<dbReference type="AlphaFoldDB" id="A0A0A6DDG0"/>
<dbReference type="Proteomes" id="UP000030564">
    <property type="component" value="Unassembled WGS sequence"/>
</dbReference>
<evidence type="ECO:0000256" key="1">
    <source>
        <dbReference type="ARBA" id="ARBA00022649"/>
    </source>
</evidence>
<dbReference type="PATRIC" id="fig|587753.9.peg.3552"/>
<gene>
    <name evidence="2" type="ORF">NZ35_07130</name>
</gene>
<dbReference type="EMBL" id="JSFK01000003">
    <property type="protein sequence ID" value="KHA73868.1"/>
    <property type="molecule type" value="Genomic_DNA"/>
</dbReference>
<protein>
    <submittedName>
        <fullName evidence="2">Plasmid stabilization protein</fullName>
    </submittedName>
</protein>